<sequence length="57" mass="6582">MHGLFPWLIGVLWVRIKGVAVAGARRCYGKESSRGGWQRSRWWQRGGWPERLDGKEG</sequence>
<dbReference type="AlphaFoldDB" id="A0AAD6KQB5"/>
<comment type="caution">
    <text evidence="2">The sequence shown here is derived from an EMBL/GenBank/DDBJ whole genome shotgun (WGS) entry which is preliminary data.</text>
</comment>
<feature type="signal peptide" evidence="1">
    <location>
        <begin position="1"/>
        <end position="18"/>
    </location>
</feature>
<protein>
    <recommendedName>
        <fullName evidence="4">Glycine-rich protein</fullName>
    </recommendedName>
</protein>
<name>A0AAD6KQB5_9ROSI</name>
<keyword evidence="3" id="KW-1185">Reference proteome</keyword>
<dbReference type="EMBL" id="JAPFFJ010000005">
    <property type="protein sequence ID" value="KAJ6427764.1"/>
    <property type="molecule type" value="Genomic_DNA"/>
</dbReference>
<feature type="chain" id="PRO_5042034354" description="Glycine-rich protein" evidence="1">
    <location>
        <begin position="19"/>
        <end position="57"/>
    </location>
</feature>
<proteinExistence type="predicted"/>
<evidence type="ECO:0008006" key="4">
    <source>
        <dbReference type="Google" id="ProtNLM"/>
    </source>
</evidence>
<accession>A0AAD6KQB5</accession>
<reference evidence="2 3" key="1">
    <citation type="journal article" date="2023" name="Int. J. Mol. Sci.">
        <title>De Novo Assembly and Annotation of 11 Diverse Shrub Willow (Salix) Genomes Reveals Novel Gene Organization in Sex-Linked Regions.</title>
        <authorList>
            <person name="Hyden B."/>
            <person name="Feng K."/>
            <person name="Yates T.B."/>
            <person name="Jawdy S."/>
            <person name="Cereghino C."/>
            <person name="Smart L.B."/>
            <person name="Muchero W."/>
        </authorList>
    </citation>
    <scope>NUCLEOTIDE SEQUENCE [LARGE SCALE GENOMIC DNA]</scope>
    <source>
        <tissue evidence="2">Shoot tip</tissue>
    </source>
</reference>
<dbReference type="Proteomes" id="UP001162972">
    <property type="component" value="Chromosome 1"/>
</dbReference>
<evidence type="ECO:0000313" key="3">
    <source>
        <dbReference type="Proteomes" id="UP001162972"/>
    </source>
</evidence>
<evidence type="ECO:0000256" key="1">
    <source>
        <dbReference type="SAM" id="SignalP"/>
    </source>
</evidence>
<evidence type="ECO:0000313" key="2">
    <source>
        <dbReference type="EMBL" id="KAJ6427764.1"/>
    </source>
</evidence>
<gene>
    <name evidence="2" type="ORF">OIU84_023212</name>
</gene>
<organism evidence="2 3">
    <name type="scientific">Salix udensis</name>
    <dbReference type="NCBI Taxonomy" id="889485"/>
    <lineage>
        <taxon>Eukaryota</taxon>
        <taxon>Viridiplantae</taxon>
        <taxon>Streptophyta</taxon>
        <taxon>Embryophyta</taxon>
        <taxon>Tracheophyta</taxon>
        <taxon>Spermatophyta</taxon>
        <taxon>Magnoliopsida</taxon>
        <taxon>eudicotyledons</taxon>
        <taxon>Gunneridae</taxon>
        <taxon>Pentapetalae</taxon>
        <taxon>rosids</taxon>
        <taxon>fabids</taxon>
        <taxon>Malpighiales</taxon>
        <taxon>Salicaceae</taxon>
        <taxon>Saliceae</taxon>
        <taxon>Salix</taxon>
    </lineage>
</organism>
<keyword evidence="1" id="KW-0732">Signal</keyword>